<evidence type="ECO:0000256" key="2">
    <source>
        <dbReference type="SAM" id="Phobius"/>
    </source>
</evidence>
<feature type="compositionally biased region" description="Polar residues" evidence="1">
    <location>
        <begin position="1"/>
        <end position="10"/>
    </location>
</feature>
<evidence type="ECO:0000313" key="4">
    <source>
        <dbReference type="Proteomes" id="UP000239735"/>
    </source>
</evidence>
<sequence>MPDSIDNQASFGGPSQPYTPPPPVPQAVAPPPQKGSSALKIILIIVGIFVMIGVIVVGVVGYGIYRVAHTIHKDATTGQISFNTPKGTISANTSSTFTESDLGIAIYPGSTQGKGGLRMNIAGKSMVSANFLTADSKDQVIAFYKDKVGPSAQSIMTDNGAQFVTAADNGDTVTVSIAQNASMNDGKTQITIIRASKG</sequence>
<keyword evidence="2" id="KW-0812">Transmembrane</keyword>
<feature type="compositionally biased region" description="Pro residues" evidence="1">
    <location>
        <begin position="17"/>
        <end position="31"/>
    </location>
</feature>
<dbReference type="AlphaFoldDB" id="A0A2N9L328"/>
<proteinExistence type="predicted"/>
<keyword evidence="2" id="KW-1133">Transmembrane helix</keyword>
<dbReference type="EMBL" id="OKRB01000013">
    <property type="protein sequence ID" value="SPE17736.1"/>
    <property type="molecule type" value="Genomic_DNA"/>
</dbReference>
<protein>
    <submittedName>
        <fullName evidence="3">Uncharacterized protein</fullName>
    </submittedName>
</protein>
<name>A0A2N9L328_9BACT</name>
<dbReference type="Proteomes" id="UP000239735">
    <property type="component" value="Unassembled WGS sequence"/>
</dbReference>
<gene>
    <name evidence="3" type="ORF">SBA5_110096</name>
</gene>
<evidence type="ECO:0000313" key="3">
    <source>
        <dbReference type="EMBL" id="SPE17736.1"/>
    </source>
</evidence>
<reference evidence="4" key="1">
    <citation type="submission" date="2018-02" db="EMBL/GenBank/DDBJ databases">
        <authorList>
            <person name="Hausmann B."/>
        </authorList>
    </citation>
    <scope>NUCLEOTIDE SEQUENCE [LARGE SCALE GENOMIC DNA]</scope>
    <source>
        <strain evidence="4">Peat soil MAG SbA5</strain>
    </source>
</reference>
<feature type="transmembrane region" description="Helical" evidence="2">
    <location>
        <begin position="41"/>
        <end position="65"/>
    </location>
</feature>
<accession>A0A2N9L328</accession>
<evidence type="ECO:0000256" key="1">
    <source>
        <dbReference type="SAM" id="MobiDB-lite"/>
    </source>
</evidence>
<organism evidence="3 4">
    <name type="scientific">Candidatus Sulfuritelmatomonas gaucii</name>
    <dbReference type="NCBI Taxonomy" id="2043161"/>
    <lineage>
        <taxon>Bacteria</taxon>
        <taxon>Pseudomonadati</taxon>
        <taxon>Acidobacteriota</taxon>
        <taxon>Terriglobia</taxon>
        <taxon>Terriglobales</taxon>
        <taxon>Acidobacteriaceae</taxon>
        <taxon>Candidatus Sulfuritelmatomonas</taxon>
    </lineage>
</organism>
<keyword evidence="2" id="KW-0472">Membrane</keyword>
<feature type="region of interest" description="Disordered" evidence="1">
    <location>
        <begin position="1"/>
        <end position="31"/>
    </location>
</feature>